<organism evidence="1 2">
    <name type="scientific">Amycolatopsis ultiminotia</name>
    <dbReference type="NCBI Taxonomy" id="543629"/>
    <lineage>
        <taxon>Bacteria</taxon>
        <taxon>Bacillati</taxon>
        <taxon>Actinomycetota</taxon>
        <taxon>Actinomycetes</taxon>
        <taxon>Pseudonocardiales</taxon>
        <taxon>Pseudonocardiaceae</taxon>
        <taxon>Amycolatopsis</taxon>
    </lineage>
</organism>
<name>A0ABP6YFH7_9PSEU</name>
<accession>A0ABP6YFH7</accession>
<evidence type="ECO:0000313" key="1">
    <source>
        <dbReference type="EMBL" id="GAA3582660.1"/>
    </source>
</evidence>
<sequence>MEPDRGRPPPTPIRPHAVWEMVKRGEVRRAVVPGGRSRPAVTARPECPLWTVPDPVHVPLGAVVVVDGAWFGAAVIVVPPHVLVHRWTVVGTRQVRAASVAWINGSTGGVGRSGRARSRAECAALCR</sequence>
<protein>
    <submittedName>
        <fullName evidence="1">Uncharacterized protein</fullName>
    </submittedName>
</protein>
<dbReference type="Proteomes" id="UP001500689">
    <property type="component" value="Unassembled WGS sequence"/>
</dbReference>
<keyword evidence="2" id="KW-1185">Reference proteome</keyword>
<gene>
    <name evidence="1" type="ORF">GCM10022222_79290</name>
</gene>
<dbReference type="EMBL" id="BAAAZN010000027">
    <property type="protein sequence ID" value="GAA3582660.1"/>
    <property type="molecule type" value="Genomic_DNA"/>
</dbReference>
<proteinExistence type="predicted"/>
<comment type="caution">
    <text evidence="1">The sequence shown here is derived from an EMBL/GenBank/DDBJ whole genome shotgun (WGS) entry which is preliminary data.</text>
</comment>
<evidence type="ECO:0000313" key="2">
    <source>
        <dbReference type="Proteomes" id="UP001500689"/>
    </source>
</evidence>
<reference evidence="2" key="1">
    <citation type="journal article" date="2019" name="Int. J. Syst. Evol. Microbiol.">
        <title>The Global Catalogue of Microorganisms (GCM) 10K type strain sequencing project: providing services to taxonomists for standard genome sequencing and annotation.</title>
        <authorList>
            <consortium name="The Broad Institute Genomics Platform"/>
            <consortium name="The Broad Institute Genome Sequencing Center for Infectious Disease"/>
            <person name="Wu L."/>
            <person name="Ma J."/>
        </authorList>
    </citation>
    <scope>NUCLEOTIDE SEQUENCE [LARGE SCALE GENOMIC DNA]</scope>
    <source>
        <strain evidence="2">JCM 16898</strain>
    </source>
</reference>